<protein>
    <recommendedName>
        <fullName evidence="7">Selenoprotein T</fullName>
    </recommendedName>
</protein>
<dbReference type="NCBIfam" id="TIGR02174">
    <property type="entry name" value="CXXU_selWTH"/>
    <property type="match status" value="1"/>
</dbReference>
<sequence length="205" mass="23334">MAVPSKFNNSITCFLVLSCIGLLCYVSDISAQEDVEVPISKLSQNVGAPTLKFFYCYSCGYRKMFDQYYQLINQKYPFIMIDGANYEPAAFYSLLVRIIGTLKMALIVCILGGVNIFDYINKPQPSWWRWCLENKIYACMMLFFLCNVIEGQLISSGAFEITLNGVPIWSKLESGRIPQPAELFQIIDSHMQFTDTKLELNGFAK</sequence>
<feature type="chain" id="PRO_5040136047" description="Selenoprotein T" evidence="4">
    <location>
        <begin position="32"/>
        <end position="205"/>
    </location>
</feature>
<name>A0A9N9MVY7_9CUCU</name>
<keyword evidence="3" id="KW-0812">Transmembrane</keyword>
<dbReference type="GO" id="GO:0045454">
    <property type="term" value="P:cell redox homeostasis"/>
    <property type="evidence" value="ECO:0007669"/>
    <property type="project" value="TreeGrafter"/>
</dbReference>
<evidence type="ECO:0000313" key="5">
    <source>
        <dbReference type="EMBL" id="CAG9771767.1"/>
    </source>
</evidence>
<keyword evidence="2" id="KW-0676">Redox-active center</keyword>
<evidence type="ECO:0000313" key="6">
    <source>
        <dbReference type="Proteomes" id="UP001152799"/>
    </source>
</evidence>
<organism evidence="5 6">
    <name type="scientific">Ceutorhynchus assimilis</name>
    <name type="common">cabbage seed weevil</name>
    <dbReference type="NCBI Taxonomy" id="467358"/>
    <lineage>
        <taxon>Eukaryota</taxon>
        <taxon>Metazoa</taxon>
        <taxon>Ecdysozoa</taxon>
        <taxon>Arthropoda</taxon>
        <taxon>Hexapoda</taxon>
        <taxon>Insecta</taxon>
        <taxon>Pterygota</taxon>
        <taxon>Neoptera</taxon>
        <taxon>Endopterygota</taxon>
        <taxon>Coleoptera</taxon>
        <taxon>Polyphaga</taxon>
        <taxon>Cucujiformia</taxon>
        <taxon>Curculionidae</taxon>
        <taxon>Ceutorhynchinae</taxon>
        <taxon>Ceutorhynchus</taxon>
    </lineage>
</organism>
<dbReference type="EMBL" id="OU892283">
    <property type="protein sequence ID" value="CAG9771767.1"/>
    <property type="molecule type" value="Genomic_DNA"/>
</dbReference>
<gene>
    <name evidence="5" type="ORF">CEUTPL_LOCUS12192</name>
</gene>
<proteinExistence type="predicted"/>
<dbReference type="PROSITE" id="PS51257">
    <property type="entry name" value="PROKAR_LIPOPROTEIN"/>
    <property type="match status" value="1"/>
</dbReference>
<dbReference type="InterPro" id="IPR011893">
    <property type="entry name" value="Selenoprotein_Rdx-typ"/>
</dbReference>
<dbReference type="GO" id="GO:0005789">
    <property type="term" value="C:endoplasmic reticulum membrane"/>
    <property type="evidence" value="ECO:0007669"/>
    <property type="project" value="TreeGrafter"/>
</dbReference>
<keyword evidence="6" id="KW-1185">Reference proteome</keyword>
<keyword evidence="3" id="KW-1133">Transmembrane helix</keyword>
<evidence type="ECO:0000256" key="3">
    <source>
        <dbReference type="SAM" id="Phobius"/>
    </source>
</evidence>
<reference evidence="5" key="1">
    <citation type="submission" date="2022-01" db="EMBL/GenBank/DDBJ databases">
        <authorList>
            <person name="King R."/>
        </authorList>
    </citation>
    <scope>NUCLEOTIDE SEQUENCE</scope>
</reference>
<dbReference type="AlphaFoldDB" id="A0A9N9MVY7"/>
<keyword evidence="3" id="KW-0472">Membrane</keyword>
<dbReference type="PANTHER" id="PTHR13544">
    <property type="entry name" value="SELENOPROTEIN T"/>
    <property type="match status" value="1"/>
</dbReference>
<keyword evidence="1 4" id="KW-0732">Signal</keyword>
<dbReference type="InterPro" id="IPR036249">
    <property type="entry name" value="Thioredoxin-like_sf"/>
</dbReference>
<dbReference type="OrthoDB" id="60822at2759"/>
<dbReference type="PANTHER" id="PTHR13544:SF0">
    <property type="entry name" value="THIOREDOXIN REDUCTASE-LIKE SELENOPROTEIN T"/>
    <property type="match status" value="1"/>
</dbReference>
<evidence type="ECO:0000256" key="2">
    <source>
        <dbReference type="ARBA" id="ARBA00023284"/>
    </source>
</evidence>
<feature type="transmembrane region" description="Helical" evidence="3">
    <location>
        <begin position="94"/>
        <end position="117"/>
    </location>
</feature>
<dbReference type="GO" id="GO:0004791">
    <property type="term" value="F:thioredoxin-disulfide reductase (NADPH) activity"/>
    <property type="evidence" value="ECO:0007669"/>
    <property type="project" value="TreeGrafter"/>
</dbReference>
<dbReference type="SUPFAM" id="SSF52833">
    <property type="entry name" value="Thioredoxin-like"/>
    <property type="match status" value="1"/>
</dbReference>
<evidence type="ECO:0000256" key="4">
    <source>
        <dbReference type="SAM" id="SignalP"/>
    </source>
</evidence>
<feature type="signal peptide" evidence="4">
    <location>
        <begin position="1"/>
        <end position="31"/>
    </location>
</feature>
<evidence type="ECO:0000256" key="1">
    <source>
        <dbReference type="ARBA" id="ARBA00022729"/>
    </source>
</evidence>
<accession>A0A9N9MVY7</accession>
<dbReference type="InterPro" id="IPR019389">
    <property type="entry name" value="Selenoprotein_T"/>
</dbReference>
<dbReference type="Gene3D" id="3.40.30.10">
    <property type="entry name" value="Glutaredoxin"/>
    <property type="match status" value="1"/>
</dbReference>
<dbReference type="Proteomes" id="UP001152799">
    <property type="component" value="Chromosome 7"/>
</dbReference>
<evidence type="ECO:0008006" key="7">
    <source>
        <dbReference type="Google" id="ProtNLM"/>
    </source>
</evidence>
<dbReference type="Pfam" id="PF10262">
    <property type="entry name" value="Rdx"/>
    <property type="match status" value="1"/>
</dbReference>